<comment type="caution">
    <text evidence="2">The sequence shown here is derived from an EMBL/GenBank/DDBJ whole genome shotgun (WGS) entry which is preliminary data.</text>
</comment>
<dbReference type="RefSeq" id="WP_381726265.1">
    <property type="nucleotide sequence ID" value="NZ_JBHVBU010000021.1"/>
</dbReference>
<name>A0ABW6JGB8_STRCE</name>
<dbReference type="Proteomes" id="UP001600650">
    <property type="component" value="Unassembled WGS sequence"/>
</dbReference>
<feature type="compositionally biased region" description="Acidic residues" evidence="1">
    <location>
        <begin position="390"/>
        <end position="399"/>
    </location>
</feature>
<evidence type="ECO:0000256" key="1">
    <source>
        <dbReference type="SAM" id="MobiDB-lite"/>
    </source>
</evidence>
<protein>
    <submittedName>
        <fullName evidence="2">Recombinase RecT</fullName>
    </submittedName>
</protein>
<evidence type="ECO:0000313" key="2">
    <source>
        <dbReference type="EMBL" id="MFE7963465.1"/>
    </source>
</evidence>
<feature type="region of interest" description="Disordered" evidence="1">
    <location>
        <begin position="191"/>
        <end position="225"/>
    </location>
</feature>
<sequence length="448" mass="48341">MNSTPDMEVQDPEQGVQHDTTTEKGTPEGWTDAEHQALDAIGVPTDPAARTLLFEAVQRTGLSPFARQIYVTERDNGRWMVETTIDGLRSLAEAHGAYAGQVGPHWCGPNGKWLDVWTSTKPPTAARVGILRQDCNTPIWGVAHWAEYAGNNPPAFYQRMPSHMLAKVAEALGLRRAFPRDLGGLYTNDEFIRRDDNGSAPHGRGPSLRRAAPRTHRGPDPQDAAARANLVQSSQEVYAIYERAGQYGLLGHPITAPDTTQSEALGFFLLRQAAAKARDLDTVTGIYREAEKVGVLTHNVPVGPGMPPVQMRDYLAALDTGLRHATATPPTGTPQGDAPAADEPPREPDPEDVPPPPDDHSDDGQDQGAPAQDIPAPAPAPAEQPQAAGSEDDWDDPFETDPSRDLDPIRDLDTLTNGLPGDPWAGVPGTWDKPTNDPDDPMAWANVA</sequence>
<dbReference type="EMBL" id="JBHVBU010000021">
    <property type="protein sequence ID" value="MFE7963465.1"/>
    <property type="molecule type" value="Genomic_DNA"/>
</dbReference>
<keyword evidence="3" id="KW-1185">Reference proteome</keyword>
<accession>A0ABW6JGB8</accession>
<feature type="region of interest" description="Disordered" evidence="1">
    <location>
        <begin position="1"/>
        <end position="30"/>
    </location>
</feature>
<feature type="compositionally biased region" description="Basic and acidic residues" evidence="1">
    <location>
        <begin position="20"/>
        <end position="30"/>
    </location>
</feature>
<feature type="compositionally biased region" description="Low complexity" evidence="1">
    <location>
        <begin position="325"/>
        <end position="341"/>
    </location>
</feature>
<dbReference type="Pfam" id="PF03837">
    <property type="entry name" value="RecT"/>
    <property type="match status" value="1"/>
</dbReference>
<organism evidence="2 3">
    <name type="scientific">Streptomyces cellulosae</name>
    <dbReference type="NCBI Taxonomy" id="1968"/>
    <lineage>
        <taxon>Bacteria</taxon>
        <taxon>Bacillati</taxon>
        <taxon>Actinomycetota</taxon>
        <taxon>Actinomycetes</taxon>
        <taxon>Kitasatosporales</taxon>
        <taxon>Streptomycetaceae</taxon>
        <taxon>Streptomyces</taxon>
    </lineage>
</organism>
<reference evidence="2 3" key="1">
    <citation type="submission" date="2024-09" db="EMBL/GenBank/DDBJ databases">
        <title>The Natural Products Discovery Center: Release of the First 8490 Sequenced Strains for Exploring Actinobacteria Biosynthetic Diversity.</title>
        <authorList>
            <person name="Kalkreuter E."/>
            <person name="Kautsar S.A."/>
            <person name="Yang D."/>
            <person name="Bader C.D."/>
            <person name="Teijaro C.N."/>
            <person name="Fluegel L."/>
            <person name="Davis C.M."/>
            <person name="Simpson J.R."/>
            <person name="Lauterbach L."/>
            <person name="Steele A.D."/>
            <person name="Gui C."/>
            <person name="Meng S."/>
            <person name="Li G."/>
            <person name="Viehrig K."/>
            <person name="Ye F."/>
            <person name="Su P."/>
            <person name="Kiefer A.F."/>
            <person name="Nichols A."/>
            <person name="Cepeda A.J."/>
            <person name="Yan W."/>
            <person name="Fan B."/>
            <person name="Jiang Y."/>
            <person name="Adhikari A."/>
            <person name="Zheng C.-J."/>
            <person name="Schuster L."/>
            <person name="Cowan T.M."/>
            <person name="Smanski M.J."/>
            <person name="Chevrette M.G."/>
            <person name="De Carvalho L.P.S."/>
            <person name="Shen B."/>
        </authorList>
    </citation>
    <scope>NUCLEOTIDE SEQUENCE [LARGE SCALE GENOMIC DNA]</scope>
    <source>
        <strain evidence="2 3">NPDC057399</strain>
    </source>
</reference>
<dbReference type="InterPro" id="IPR018330">
    <property type="entry name" value="RecT_fam"/>
</dbReference>
<feature type="region of interest" description="Disordered" evidence="1">
    <location>
        <begin position="324"/>
        <end position="448"/>
    </location>
</feature>
<feature type="compositionally biased region" description="Basic and acidic residues" evidence="1">
    <location>
        <begin position="401"/>
        <end position="413"/>
    </location>
</feature>
<gene>
    <name evidence="2" type="ORF">ACFU0X_10485</name>
</gene>
<evidence type="ECO:0000313" key="3">
    <source>
        <dbReference type="Proteomes" id="UP001600650"/>
    </source>
</evidence>
<proteinExistence type="predicted"/>
<feature type="compositionally biased region" description="Low complexity" evidence="1">
    <location>
        <begin position="366"/>
        <end position="375"/>
    </location>
</feature>